<name>A0AA45W8P2_9RHOB</name>
<sequence>AGLLVIAFFANLLMRPVKEHHHHDEPELQAIPVE</sequence>
<comment type="caution">
    <text evidence="1">The sequence shown here is derived from an EMBL/GenBank/DDBJ whole genome shotgun (WGS) entry which is preliminary data.</text>
</comment>
<evidence type="ECO:0000313" key="1">
    <source>
        <dbReference type="EMBL" id="SIT18084.1"/>
    </source>
</evidence>
<reference evidence="1 2" key="1">
    <citation type="submission" date="2017-01" db="EMBL/GenBank/DDBJ databases">
        <authorList>
            <person name="Varghese N."/>
            <person name="Submissions S."/>
        </authorList>
    </citation>
    <scope>NUCLEOTIDE SEQUENCE [LARGE SCALE GENOMIC DNA]</scope>
    <source>
        <strain evidence="1 2">DSM 18447</strain>
    </source>
</reference>
<protein>
    <submittedName>
        <fullName evidence="1">Uncharacterized protein</fullName>
    </submittedName>
</protein>
<dbReference type="EMBL" id="FTOU01000034">
    <property type="protein sequence ID" value="SIT18084.1"/>
    <property type="molecule type" value="Genomic_DNA"/>
</dbReference>
<proteinExistence type="predicted"/>
<accession>A0AA45W8P2</accession>
<feature type="non-terminal residue" evidence="1">
    <location>
        <position position="1"/>
    </location>
</feature>
<dbReference type="AlphaFoldDB" id="A0AA45W8P2"/>
<evidence type="ECO:0000313" key="2">
    <source>
        <dbReference type="Proteomes" id="UP000186216"/>
    </source>
</evidence>
<gene>
    <name evidence="1" type="ORF">SAMN05421772_1341</name>
</gene>
<dbReference type="Proteomes" id="UP000186216">
    <property type="component" value="Unassembled WGS sequence"/>
</dbReference>
<organism evidence="1 2">
    <name type="scientific">Paracoccus saliphilus</name>
    <dbReference type="NCBI Taxonomy" id="405559"/>
    <lineage>
        <taxon>Bacteria</taxon>
        <taxon>Pseudomonadati</taxon>
        <taxon>Pseudomonadota</taxon>
        <taxon>Alphaproteobacteria</taxon>
        <taxon>Rhodobacterales</taxon>
        <taxon>Paracoccaceae</taxon>
        <taxon>Paracoccus</taxon>
    </lineage>
</organism>